<comment type="similarity">
    <text evidence="8">Belongs to the exbB/tolQ family.</text>
</comment>
<evidence type="ECO:0000256" key="2">
    <source>
        <dbReference type="ARBA" id="ARBA00022448"/>
    </source>
</evidence>
<dbReference type="InterPro" id="IPR002898">
    <property type="entry name" value="MotA_ExbB_proton_chnl"/>
</dbReference>
<dbReference type="Proteomes" id="UP000264310">
    <property type="component" value="Unassembled WGS sequence"/>
</dbReference>
<evidence type="ECO:0000256" key="1">
    <source>
        <dbReference type="ARBA" id="ARBA00004651"/>
    </source>
</evidence>
<dbReference type="GO" id="GO:0005886">
    <property type="term" value="C:plasma membrane"/>
    <property type="evidence" value="ECO:0007669"/>
    <property type="project" value="UniProtKB-SubCell"/>
</dbReference>
<evidence type="ECO:0000256" key="10">
    <source>
        <dbReference type="SAM" id="Phobius"/>
    </source>
</evidence>
<keyword evidence="7 10" id="KW-0472">Membrane</keyword>
<feature type="transmembrane region" description="Helical" evidence="10">
    <location>
        <begin position="161"/>
        <end position="187"/>
    </location>
</feature>
<organism evidence="12 13">
    <name type="scientific">Fulvimarina endophytica</name>
    <dbReference type="NCBI Taxonomy" id="2293836"/>
    <lineage>
        <taxon>Bacteria</taxon>
        <taxon>Pseudomonadati</taxon>
        <taxon>Pseudomonadota</taxon>
        <taxon>Alphaproteobacteria</taxon>
        <taxon>Hyphomicrobiales</taxon>
        <taxon>Aurantimonadaceae</taxon>
        <taxon>Fulvimarina</taxon>
    </lineage>
</organism>
<accession>A0A371X279</accession>
<dbReference type="AlphaFoldDB" id="A0A371X279"/>
<feature type="transmembrane region" description="Helical" evidence="10">
    <location>
        <begin position="120"/>
        <end position="141"/>
    </location>
</feature>
<evidence type="ECO:0000256" key="9">
    <source>
        <dbReference type="SAM" id="MobiDB-lite"/>
    </source>
</evidence>
<protein>
    <submittedName>
        <fullName evidence="12">MotA/TolQ/ExbB proton channel family protein</fullName>
    </submittedName>
</protein>
<dbReference type="OrthoDB" id="4045at2"/>
<keyword evidence="13" id="KW-1185">Reference proteome</keyword>
<comment type="subcellular location">
    <subcellularLocation>
        <location evidence="1">Cell membrane</location>
        <topology evidence="1">Multi-pass membrane protein</topology>
    </subcellularLocation>
    <subcellularLocation>
        <location evidence="8">Membrane</location>
        <topology evidence="8">Multi-pass membrane protein</topology>
    </subcellularLocation>
</comment>
<comment type="caution">
    <text evidence="12">The sequence shown here is derived from an EMBL/GenBank/DDBJ whole genome shotgun (WGS) entry which is preliminary data.</text>
</comment>
<evidence type="ECO:0000313" key="12">
    <source>
        <dbReference type="EMBL" id="RFC63328.1"/>
    </source>
</evidence>
<feature type="transmembrane region" description="Helical" evidence="10">
    <location>
        <begin position="15"/>
        <end position="39"/>
    </location>
</feature>
<dbReference type="RefSeq" id="WP_116683057.1">
    <property type="nucleotide sequence ID" value="NZ_QURL01000004.1"/>
</dbReference>
<evidence type="ECO:0000313" key="13">
    <source>
        <dbReference type="Proteomes" id="UP000264310"/>
    </source>
</evidence>
<feature type="domain" description="MotA/TolQ/ExbB proton channel" evidence="11">
    <location>
        <begin position="95"/>
        <end position="199"/>
    </location>
</feature>
<keyword evidence="3" id="KW-1003">Cell membrane</keyword>
<feature type="region of interest" description="Disordered" evidence="9">
    <location>
        <begin position="216"/>
        <end position="237"/>
    </location>
</feature>
<gene>
    <name evidence="12" type="ORF">DYI37_09750</name>
</gene>
<dbReference type="Pfam" id="PF01618">
    <property type="entry name" value="MotA_ExbB"/>
    <property type="match status" value="1"/>
</dbReference>
<evidence type="ECO:0000256" key="8">
    <source>
        <dbReference type="RuleBase" id="RU004057"/>
    </source>
</evidence>
<evidence type="ECO:0000256" key="7">
    <source>
        <dbReference type="ARBA" id="ARBA00023136"/>
    </source>
</evidence>
<keyword evidence="6 10" id="KW-1133">Transmembrane helix</keyword>
<evidence type="ECO:0000256" key="3">
    <source>
        <dbReference type="ARBA" id="ARBA00022475"/>
    </source>
</evidence>
<evidence type="ECO:0000259" key="11">
    <source>
        <dbReference type="Pfam" id="PF01618"/>
    </source>
</evidence>
<dbReference type="GO" id="GO:0017038">
    <property type="term" value="P:protein import"/>
    <property type="evidence" value="ECO:0007669"/>
    <property type="project" value="TreeGrafter"/>
</dbReference>
<evidence type="ECO:0000256" key="4">
    <source>
        <dbReference type="ARBA" id="ARBA00022692"/>
    </source>
</evidence>
<reference evidence="12 13" key="1">
    <citation type="submission" date="2018-08" db="EMBL/GenBank/DDBJ databases">
        <title>Fulvimarina sp. 85, whole genome shotgun sequence.</title>
        <authorList>
            <person name="Tuo L."/>
        </authorList>
    </citation>
    <scope>NUCLEOTIDE SEQUENCE [LARGE SCALE GENOMIC DNA]</scope>
    <source>
        <strain evidence="12 13">85</strain>
    </source>
</reference>
<evidence type="ECO:0000256" key="5">
    <source>
        <dbReference type="ARBA" id="ARBA00022927"/>
    </source>
</evidence>
<evidence type="ECO:0000256" key="6">
    <source>
        <dbReference type="ARBA" id="ARBA00022989"/>
    </source>
</evidence>
<dbReference type="EMBL" id="QURL01000004">
    <property type="protein sequence ID" value="RFC63328.1"/>
    <property type="molecule type" value="Genomic_DNA"/>
</dbReference>
<keyword evidence="2 8" id="KW-0813">Transport</keyword>
<proteinExistence type="inferred from homology"/>
<keyword evidence="5 8" id="KW-0653">Protein transport</keyword>
<dbReference type="InterPro" id="IPR050790">
    <property type="entry name" value="ExbB/TolQ_transport"/>
</dbReference>
<sequence>MFETLLSPLYDLYELGGAVTLILLFLSVISLATFLLKIWQFAAAGVGRRGTSKKAVDRFVDGQERDALTIAQGGCSPVAVVVAAAIRGILFRPDARADVEEDVQRIAQERLHRLTAGLRLLEAIAQIAPLLGLFGTVLGMIEAFQAMQGAGSNIDPSQLAGGIWVALLTTAVGLAVAMPTQLAVTWLDSRIENERVGMETALAAIFTRRITDRAPEAAARAKGPSVRKAEPSLVPGE</sequence>
<name>A0A371X279_9HYPH</name>
<dbReference type="PANTHER" id="PTHR30625">
    <property type="entry name" value="PROTEIN TOLQ"/>
    <property type="match status" value="1"/>
</dbReference>
<dbReference type="PANTHER" id="PTHR30625:SF15">
    <property type="entry name" value="BIOPOLYMER TRANSPORT PROTEIN EXBB"/>
    <property type="match status" value="1"/>
</dbReference>
<keyword evidence="4 10" id="KW-0812">Transmembrane</keyword>